<sequence length="77" mass="8551">MKGPTNGARSFLTELARHKGFVSRKHLPPVCSREQERARRECHRNGWAAWGRDLPCDPAGWAITDDGRAALSEPPNG</sequence>
<comment type="caution">
    <text evidence="1">The sequence shown here is derived from an EMBL/GenBank/DDBJ whole genome shotgun (WGS) entry which is preliminary data.</text>
</comment>
<gene>
    <name evidence="1" type="ORF">AOPFMNJM_4028</name>
</gene>
<keyword evidence="2" id="KW-1185">Reference proteome</keyword>
<proteinExistence type="predicted"/>
<reference evidence="1" key="1">
    <citation type="journal article" date="2021" name="Front. Microbiol.">
        <title>Comprehensive Comparative Genomics and Phenotyping of Methylobacterium Species.</title>
        <authorList>
            <person name="Alessa O."/>
            <person name="Ogura Y."/>
            <person name="Fujitani Y."/>
            <person name="Takami H."/>
            <person name="Hayashi T."/>
            <person name="Sahin N."/>
            <person name="Tani A."/>
        </authorList>
    </citation>
    <scope>NUCLEOTIDE SEQUENCE</scope>
    <source>
        <strain evidence="1">LMG 23639</strain>
    </source>
</reference>
<dbReference type="RefSeq" id="WP_238278596.1">
    <property type="nucleotide sequence ID" value="NZ_BPQR01000084.1"/>
</dbReference>
<evidence type="ECO:0008006" key="3">
    <source>
        <dbReference type="Google" id="ProtNLM"/>
    </source>
</evidence>
<evidence type="ECO:0000313" key="2">
    <source>
        <dbReference type="Proteomes" id="UP001055102"/>
    </source>
</evidence>
<name>A0ABQ4SZP4_9HYPH</name>
<reference evidence="1" key="2">
    <citation type="submission" date="2021-08" db="EMBL/GenBank/DDBJ databases">
        <authorList>
            <person name="Tani A."/>
            <person name="Ola A."/>
            <person name="Ogura Y."/>
            <person name="Katsura K."/>
            <person name="Hayashi T."/>
        </authorList>
    </citation>
    <scope>NUCLEOTIDE SEQUENCE</scope>
    <source>
        <strain evidence="1">LMG 23639</strain>
    </source>
</reference>
<protein>
    <recommendedName>
        <fullName evidence="3">Ribosome modulation factor</fullName>
    </recommendedName>
</protein>
<organism evidence="1 2">
    <name type="scientific">Methylobacterium jeotgali</name>
    <dbReference type="NCBI Taxonomy" id="381630"/>
    <lineage>
        <taxon>Bacteria</taxon>
        <taxon>Pseudomonadati</taxon>
        <taxon>Pseudomonadota</taxon>
        <taxon>Alphaproteobacteria</taxon>
        <taxon>Hyphomicrobiales</taxon>
        <taxon>Methylobacteriaceae</taxon>
        <taxon>Methylobacterium</taxon>
    </lineage>
</organism>
<dbReference type="Proteomes" id="UP001055102">
    <property type="component" value="Unassembled WGS sequence"/>
</dbReference>
<dbReference type="EMBL" id="BPQR01000084">
    <property type="protein sequence ID" value="GJE08685.1"/>
    <property type="molecule type" value="Genomic_DNA"/>
</dbReference>
<evidence type="ECO:0000313" key="1">
    <source>
        <dbReference type="EMBL" id="GJE08685.1"/>
    </source>
</evidence>
<accession>A0ABQ4SZP4</accession>